<dbReference type="AlphaFoldDB" id="A0A975LDT6"/>
<name>A0A975LDT6_9ACTN</name>
<feature type="domain" description="Cupin type-2" evidence="1">
    <location>
        <begin position="14"/>
        <end position="58"/>
    </location>
</feature>
<keyword evidence="3" id="KW-1185">Reference proteome</keyword>
<sequence>MERGVRCHLRFRSPGGGPPDHYHAEHDELFYLLEGELTFSEADRDFTARSGDLVLIKRARVLLRIVRKTLAWQERSRE</sequence>
<dbReference type="InterPro" id="IPR013096">
    <property type="entry name" value="Cupin_2"/>
</dbReference>
<dbReference type="EMBL" id="CP074402">
    <property type="protein sequence ID" value="QVJ03332.1"/>
    <property type="molecule type" value="Genomic_DNA"/>
</dbReference>
<dbReference type="KEGG" id="nec:KGD82_19110"/>
<dbReference type="CDD" id="cd02208">
    <property type="entry name" value="cupin_RmlC-like"/>
    <property type="match status" value="1"/>
</dbReference>
<dbReference type="Gene3D" id="2.60.120.10">
    <property type="entry name" value="Jelly Rolls"/>
    <property type="match status" value="1"/>
</dbReference>
<reference evidence="2" key="1">
    <citation type="submission" date="2021-05" db="EMBL/GenBank/DDBJ databases">
        <authorList>
            <person name="Kaiqin L."/>
            <person name="Jian G."/>
        </authorList>
    </citation>
    <scope>NUCLEOTIDE SEQUENCE</scope>
    <source>
        <strain evidence="2">HDS5</strain>
    </source>
</reference>
<dbReference type="SUPFAM" id="SSF51182">
    <property type="entry name" value="RmlC-like cupins"/>
    <property type="match status" value="1"/>
</dbReference>
<evidence type="ECO:0000259" key="1">
    <source>
        <dbReference type="Pfam" id="PF07883"/>
    </source>
</evidence>
<evidence type="ECO:0000313" key="3">
    <source>
        <dbReference type="Proteomes" id="UP000682416"/>
    </source>
</evidence>
<dbReference type="InterPro" id="IPR011051">
    <property type="entry name" value="RmlC_Cupin_sf"/>
</dbReference>
<dbReference type="Pfam" id="PF07883">
    <property type="entry name" value="Cupin_2"/>
    <property type="match status" value="1"/>
</dbReference>
<dbReference type="Proteomes" id="UP000682416">
    <property type="component" value="Chromosome"/>
</dbReference>
<protein>
    <submittedName>
        <fullName evidence="2">Cupin domain-containing protein</fullName>
    </submittedName>
</protein>
<proteinExistence type="predicted"/>
<organism evidence="2 3">
    <name type="scientific">Nocardiopsis eucommiae</name>
    <dbReference type="NCBI Taxonomy" id="2831970"/>
    <lineage>
        <taxon>Bacteria</taxon>
        <taxon>Bacillati</taxon>
        <taxon>Actinomycetota</taxon>
        <taxon>Actinomycetes</taxon>
        <taxon>Streptosporangiales</taxon>
        <taxon>Nocardiopsidaceae</taxon>
        <taxon>Nocardiopsis</taxon>
    </lineage>
</organism>
<gene>
    <name evidence="2" type="ORF">KGD82_19110</name>
</gene>
<evidence type="ECO:0000313" key="2">
    <source>
        <dbReference type="EMBL" id="QVJ03332.1"/>
    </source>
</evidence>
<dbReference type="InterPro" id="IPR014710">
    <property type="entry name" value="RmlC-like_jellyroll"/>
</dbReference>
<accession>A0A975LDT6</accession>